<dbReference type="CDD" id="cd00519">
    <property type="entry name" value="Lipase_3"/>
    <property type="match status" value="1"/>
</dbReference>
<feature type="chain" id="PRO_5007294470" evidence="1">
    <location>
        <begin position="17"/>
        <end position="341"/>
    </location>
</feature>
<dbReference type="Pfam" id="PF01764">
    <property type="entry name" value="Lipase_3"/>
    <property type="match status" value="1"/>
</dbReference>
<name>A0A137P3P0_CONC2</name>
<keyword evidence="4" id="KW-1185">Reference proteome</keyword>
<dbReference type="GO" id="GO:0006629">
    <property type="term" value="P:lipid metabolic process"/>
    <property type="evidence" value="ECO:0007669"/>
    <property type="project" value="InterPro"/>
</dbReference>
<proteinExistence type="predicted"/>
<dbReference type="InterPro" id="IPR051218">
    <property type="entry name" value="Sec_MonoDiacylglyc_Lipase"/>
</dbReference>
<dbReference type="InterPro" id="IPR002921">
    <property type="entry name" value="Fungal_lipase-type"/>
</dbReference>
<dbReference type="EMBL" id="KQ964528">
    <property type="protein sequence ID" value="KXN69640.1"/>
    <property type="molecule type" value="Genomic_DNA"/>
</dbReference>
<evidence type="ECO:0000313" key="3">
    <source>
        <dbReference type="EMBL" id="KXN69640.1"/>
    </source>
</evidence>
<evidence type="ECO:0000256" key="1">
    <source>
        <dbReference type="SAM" id="SignalP"/>
    </source>
</evidence>
<dbReference type="SUPFAM" id="SSF53474">
    <property type="entry name" value="alpha/beta-Hydrolases"/>
    <property type="match status" value="1"/>
</dbReference>
<organism evidence="3 4">
    <name type="scientific">Conidiobolus coronatus (strain ATCC 28846 / CBS 209.66 / NRRL 28638)</name>
    <name type="common">Delacroixia coronata</name>
    <dbReference type="NCBI Taxonomy" id="796925"/>
    <lineage>
        <taxon>Eukaryota</taxon>
        <taxon>Fungi</taxon>
        <taxon>Fungi incertae sedis</taxon>
        <taxon>Zoopagomycota</taxon>
        <taxon>Entomophthoromycotina</taxon>
        <taxon>Entomophthoromycetes</taxon>
        <taxon>Entomophthorales</taxon>
        <taxon>Ancylistaceae</taxon>
        <taxon>Conidiobolus</taxon>
    </lineage>
</organism>
<dbReference type="Gene3D" id="3.40.50.1820">
    <property type="entry name" value="alpha/beta hydrolase"/>
    <property type="match status" value="1"/>
</dbReference>
<dbReference type="PANTHER" id="PTHR45856:SF11">
    <property type="entry name" value="FUNGAL LIPASE-LIKE DOMAIN-CONTAINING PROTEIN"/>
    <property type="match status" value="1"/>
</dbReference>
<evidence type="ECO:0000259" key="2">
    <source>
        <dbReference type="Pfam" id="PF01764"/>
    </source>
</evidence>
<accession>A0A137P3P0</accession>
<dbReference type="OrthoDB" id="426718at2759"/>
<reference evidence="3 4" key="1">
    <citation type="journal article" date="2015" name="Genome Biol. Evol.">
        <title>Phylogenomic analyses indicate that early fungi evolved digesting cell walls of algal ancestors of land plants.</title>
        <authorList>
            <person name="Chang Y."/>
            <person name="Wang S."/>
            <person name="Sekimoto S."/>
            <person name="Aerts A.L."/>
            <person name="Choi C."/>
            <person name="Clum A."/>
            <person name="LaButti K.M."/>
            <person name="Lindquist E.A."/>
            <person name="Yee Ngan C."/>
            <person name="Ohm R.A."/>
            <person name="Salamov A.A."/>
            <person name="Grigoriev I.V."/>
            <person name="Spatafora J.W."/>
            <person name="Berbee M.L."/>
        </authorList>
    </citation>
    <scope>NUCLEOTIDE SEQUENCE [LARGE SCALE GENOMIC DNA]</scope>
    <source>
        <strain evidence="3 4">NRRL 28638</strain>
    </source>
</reference>
<sequence>MVRLFISLTILQIIHCTTPPLAFDWNEFVSMIPLVDYFLPAPSVPTILSSEGNEETAKWLYPYASASYCNSDQINGWNCPACNDQNKLEKIQYIQSNDQNLSGFIGHRDGKIVISFKGLDGLVSLTKVFNPTTVDMQLNNGQTAQVHSEFYSTCQSIISNVVSSLEVVKNEYPDAPIYLTGHSLGGAVALLASIELESKGIVGWDKLNVYTFGQPRVGDQVFADFLNSRSGATFLRITNKSDMIPNLPPRLLSYTHHQYIALYEDNKRQECSKTEEEDKCFAFYSVFQIEQHGQYFGSKLSDNCAKSDLDLFIHGLSVVGDVAEDVGLSDFVYARIGMSLI</sequence>
<dbReference type="GO" id="GO:0016787">
    <property type="term" value="F:hydrolase activity"/>
    <property type="evidence" value="ECO:0007669"/>
    <property type="project" value="UniProtKB-KW"/>
</dbReference>
<feature type="domain" description="Fungal lipase-type" evidence="2">
    <location>
        <begin position="113"/>
        <end position="250"/>
    </location>
</feature>
<feature type="signal peptide" evidence="1">
    <location>
        <begin position="1"/>
        <end position="16"/>
    </location>
</feature>
<gene>
    <name evidence="3" type="ORF">CONCODRAFT_7917</name>
</gene>
<keyword evidence="3" id="KW-0378">Hydrolase</keyword>
<evidence type="ECO:0000313" key="4">
    <source>
        <dbReference type="Proteomes" id="UP000070444"/>
    </source>
</evidence>
<dbReference type="PANTHER" id="PTHR45856">
    <property type="entry name" value="ALPHA/BETA-HYDROLASES SUPERFAMILY PROTEIN"/>
    <property type="match status" value="1"/>
</dbReference>
<keyword evidence="1" id="KW-0732">Signal</keyword>
<dbReference type="Proteomes" id="UP000070444">
    <property type="component" value="Unassembled WGS sequence"/>
</dbReference>
<protein>
    <submittedName>
        <fullName evidence="3">Alpha/beta-hydrolase</fullName>
    </submittedName>
</protein>
<dbReference type="AlphaFoldDB" id="A0A137P3P0"/>
<dbReference type="InterPro" id="IPR029058">
    <property type="entry name" value="AB_hydrolase_fold"/>
</dbReference>